<dbReference type="PANTHER" id="PTHR43346">
    <property type="entry name" value="LIGAND BINDING DOMAIN PROTEIN, PUTATIVE (AFU_ORTHOLOGUE AFUA_6G14370)-RELATED"/>
    <property type="match status" value="1"/>
</dbReference>
<evidence type="ECO:0000256" key="1">
    <source>
        <dbReference type="SAM" id="MobiDB-lite"/>
    </source>
</evidence>
<comment type="caution">
    <text evidence="3">The sequence shown here is derived from an EMBL/GenBank/DDBJ whole genome shotgun (WGS) entry which is preliminary data.</text>
</comment>
<gene>
    <name evidence="3" type="ORF">J3T88_13870</name>
</gene>
<evidence type="ECO:0000313" key="3">
    <source>
        <dbReference type="EMBL" id="MBO1228377.1"/>
    </source>
</evidence>
<feature type="region of interest" description="Disordered" evidence="1">
    <location>
        <begin position="146"/>
        <end position="165"/>
    </location>
</feature>
<name>A0ABS3L4D1_9STAP</name>
<dbReference type="InterPro" id="IPR052538">
    <property type="entry name" value="Flavonoid_dioxygenase-like"/>
</dbReference>
<evidence type="ECO:0000259" key="2">
    <source>
        <dbReference type="Pfam" id="PF07883"/>
    </source>
</evidence>
<dbReference type="InterPro" id="IPR013096">
    <property type="entry name" value="Cupin_2"/>
</dbReference>
<accession>A0ABS3L4D1</accession>
<dbReference type="Gene3D" id="2.60.120.10">
    <property type="entry name" value="Jelly Rolls"/>
    <property type="match status" value="1"/>
</dbReference>
<sequence>MSHFSIEEFKKNHVAKLETRELNWIATAQEAIDPKYKRGQKAYIVGDGGNDTGKIKADHFNLRTMVIPSGCEGPLHMHDDVEEVFFVLKGNMIAMIQDKDGGEIHEIPLQDRDCISVPPNDIYRGIKNVGDEEALVLVILGGPTPHPETYPKDSDLEKLRLSQSQ</sequence>
<dbReference type="Pfam" id="PF07883">
    <property type="entry name" value="Cupin_2"/>
    <property type="match status" value="1"/>
</dbReference>
<dbReference type="Proteomes" id="UP000664081">
    <property type="component" value="Unassembled WGS sequence"/>
</dbReference>
<dbReference type="InterPro" id="IPR014710">
    <property type="entry name" value="RmlC-like_jellyroll"/>
</dbReference>
<dbReference type="EMBL" id="JAFNLT010000017">
    <property type="protein sequence ID" value="MBO1228377.1"/>
    <property type="molecule type" value="Genomic_DNA"/>
</dbReference>
<organism evidence="3 4">
    <name type="scientific">Staphylococcus nepalensis</name>
    <dbReference type="NCBI Taxonomy" id="214473"/>
    <lineage>
        <taxon>Bacteria</taxon>
        <taxon>Bacillati</taxon>
        <taxon>Bacillota</taxon>
        <taxon>Bacilli</taxon>
        <taxon>Bacillales</taxon>
        <taxon>Staphylococcaceae</taxon>
        <taxon>Staphylococcus</taxon>
    </lineage>
</organism>
<feature type="compositionally biased region" description="Basic and acidic residues" evidence="1">
    <location>
        <begin position="149"/>
        <end position="165"/>
    </location>
</feature>
<dbReference type="InterPro" id="IPR011051">
    <property type="entry name" value="RmlC_Cupin_sf"/>
</dbReference>
<feature type="domain" description="Cupin type-2" evidence="2">
    <location>
        <begin position="65"/>
        <end position="139"/>
    </location>
</feature>
<reference evidence="3 4" key="1">
    <citation type="submission" date="2021-03" db="EMBL/GenBank/DDBJ databases">
        <title>Staphylococci and Mammaliicocci in bats.</title>
        <authorList>
            <person name="Fountain K."/>
        </authorList>
    </citation>
    <scope>NUCLEOTIDE SEQUENCE [LARGE SCALE GENOMIC DNA]</scope>
    <source>
        <strain evidence="3 4">18_1_E_SW</strain>
    </source>
</reference>
<dbReference type="RefSeq" id="WP_207572913.1">
    <property type="nucleotide sequence ID" value="NZ_JAFNLQ010000101.1"/>
</dbReference>
<proteinExistence type="predicted"/>
<protein>
    <submittedName>
        <fullName evidence="3">Cupin domain-containing protein</fullName>
    </submittedName>
</protein>
<keyword evidence="4" id="KW-1185">Reference proteome</keyword>
<dbReference type="SUPFAM" id="SSF51182">
    <property type="entry name" value="RmlC-like cupins"/>
    <property type="match status" value="1"/>
</dbReference>
<dbReference type="PANTHER" id="PTHR43346:SF1">
    <property type="entry name" value="QUERCETIN 2,3-DIOXYGENASE-RELATED"/>
    <property type="match status" value="1"/>
</dbReference>
<evidence type="ECO:0000313" key="4">
    <source>
        <dbReference type="Proteomes" id="UP000664081"/>
    </source>
</evidence>